<dbReference type="InterPro" id="IPR052158">
    <property type="entry name" value="INH-QAR"/>
</dbReference>
<dbReference type="AlphaFoldDB" id="A0AA41Z3U9"/>
<protein>
    <submittedName>
        <fullName evidence="4">Helix-turn-helix domain-containing protein</fullName>
    </submittedName>
</protein>
<dbReference type="Gene3D" id="3.40.50.880">
    <property type="match status" value="1"/>
</dbReference>
<dbReference type="SUPFAM" id="SSF52317">
    <property type="entry name" value="Class I glutamine amidotransferase-like"/>
    <property type="match status" value="1"/>
</dbReference>
<evidence type="ECO:0000256" key="1">
    <source>
        <dbReference type="ARBA" id="ARBA00023015"/>
    </source>
</evidence>
<dbReference type="Pfam" id="PF12833">
    <property type="entry name" value="HTH_18"/>
    <property type="match status" value="1"/>
</dbReference>
<dbReference type="Pfam" id="PF01965">
    <property type="entry name" value="DJ-1_PfpI"/>
    <property type="match status" value="1"/>
</dbReference>
<dbReference type="Gene3D" id="1.10.10.60">
    <property type="entry name" value="Homeodomain-like"/>
    <property type="match status" value="1"/>
</dbReference>
<dbReference type="SMART" id="SM00342">
    <property type="entry name" value="HTH_ARAC"/>
    <property type="match status" value="1"/>
</dbReference>
<dbReference type="GO" id="GO:0043565">
    <property type="term" value="F:sequence-specific DNA binding"/>
    <property type="evidence" value="ECO:0007669"/>
    <property type="project" value="InterPro"/>
</dbReference>
<dbReference type="InterPro" id="IPR009057">
    <property type="entry name" value="Homeodomain-like_sf"/>
</dbReference>
<evidence type="ECO:0000313" key="4">
    <source>
        <dbReference type="EMBL" id="MCW6512433.1"/>
    </source>
</evidence>
<dbReference type="PANTHER" id="PTHR43130:SF3">
    <property type="entry name" value="HTH-TYPE TRANSCRIPTIONAL REGULATOR RV1931C"/>
    <property type="match status" value="1"/>
</dbReference>
<sequence length="320" mass="34703">MPKRPHRIEILTFPGAQLLDVTGPLQVFATANDLAPAGEPPYALALVAAEADPPTTSGFALRTGTLPREDDPIDTLIVSGGRGVNAACERPSLVEWVRMRSAQADRTASVCSGAFLLASAGLLDGKRAVTHWQRYAEFAARFPQVRLEADPIFIRDGTTWTSAGITAGIDLALAMVEADIDRKAALAVARQLVMFLKRPGGQAQFSKALSLQDGDGRFDRLHAWILENLQGDLSITGLAEQACISARSFSRHYRQVTGRTPARAVELLRVEAARHRLEDGATVSGTARRCGFGAEETMRRAFLRSLGVGPEAYRERFGHR</sequence>
<organism evidence="4 5">
    <name type="scientific">Lichenifustis flavocetrariae</name>
    <dbReference type="NCBI Taxonomy" id="2949735"/>
    <lineage>
        <taxon>Bacteria</taxon>
        <taxon>Pseudomonadati</taxon>
        <taxon>Pseudomonadota</taxon>
        <taxon>Alphaproteobacteria</taxon>
        <taxon>Hyphomicrobiales</taxon>
        <taxon>Lichenihabitantaceae</taxon>
        <taxon>Lichenifustis</taxon>
    </lineage>
</organism>
<dbReference type="InterPro" id="IPR018060">
    <property type="entry name" value="HTH_AraC"/>
</dbReference>
<dbReference type="CDD" id="cd03137">
    <property type="entry name" value="GATase1_AraC_1"/>
    <property type="match status" value="1"/>
</dbReference>
<dbReference type="InterPro" id="IPR029062">
    <property type="entry name" value="Class_I_gatase-like"/>
</dbReference>
<gene>
    <name evidence="4" type="ORF">M8523_31445</name>
</gene>
<dbReference type="GO" id="GO:0003700">
    <property type="term" value="F:DNA-binding transcription factor activity"/>
    <property type="evidence" value="ECO:0007669"/>
    <property type="project" value="InterPro"/>
</dbReference>
<dbReference type="EMBL" id="JAMOIM010000050">
    <property type="protein sequence ID" value="MCW6512433.1"/>
    <property type="molecule type" value="Genomic_DNA"/>
</dbReference>
<dbReference type="RefSeq" id="WP_282588811.1">
    <property type="nucleotide sequence ID" value="NZ_JAMOIM010000050.1"/>
</dbReference>
<evidence type="ECO:0000259" key="3">
    <source>
        <dbReference type="PROSITE" id="PS01124"/>
    </source>
</evidence>
<comment type="caution">
    <text evidence="4">The sequence shown here is derived from an EMBL/GenBank/DDBJ whole genome shotgun (WGS) entry which is preliminary data.</text>
</comment>
<dbReference type="Proteomes" id="UP001165667">
    <property type="component" value="Unassembled WGS sequence"/>
</dbReference>
<proteinExistence type="predicted"/>
<keyword evidence="2" id="KW-0804">Transcription</keyword>
<feature type="domain" description="HTH araC/xylS-type" evidence="3">
    <location>
        <begin position="219"/>
        <end position="316"/>
    </location>
</feature>
<dbReference type="PROSITE" id="PS01124">
    <property type="entry name" value="HTH_ARAC_FAMILY_2"/>
    <property type="match status" value="1"/>
</dbReference>
<keyword evidence="1" id="KW-0805">Transcription regulation</keyword>
<dbReference type="SUPFAM" id="SSF46689">
    <property type="entry name" value="Homeodomain-like"/>
    <property type="match status" value="2"/>
</dbReference>
<accession>A0AA41Z3U9</accession>
<dbReference type="InterPro" id="IPR002818">
    <property type="entry name" value="DJ-1/PfpI"/>
</dbReference>
<dbReference type="PANTHER" id="PTHR43130">
    <property type="entry name" value="ARAC-FAMILY TRANSCRIPTIONAL REGULATOR"/>
    <property type="match status" value="1"/>
</dbReference>
<reference evidence="4" key="1">
    <citation type="submission" date="2022-05" db="EMBL/GenBank/DDBJ databases">
        <authorList>
            <person name="Pankratov T."/>
        </authorList>
    </citation>
    <scope>NUCLEOTIDE SEQUENCE</scope>
    <source>
        <strain evidence="4">BP6-180914</strain>
    </source>
</reference>
<name>A0AA41Z3U9_9HYPH</name>
<keyword evidence="5" id="KW-1185">Reference proteome</keyword>
<evidence type="ECO:0000313" key="5">
    <source>
        <dbReference type="Proteomes" id="UP001165667"/>
    </source>
</evidence>
<evidence type="ECO:0000256" key="2">
    <source>
        <dbReference type="ARBA" id="ARBA00023163"/>
    </source>
</evidence>